<dbReference type="RefSeq" id="WP_037976984.1">
    <property type="nucleotide sequence ID" value="NZ_JAXDSK010000062.1"/>
</dbReference>
<evidence type="ECO:0000313" key="1">
    <source>
        <dbReference type="EMBL" id="KEJ91705.1"/>
    </source>
</evidence>
<name>A0A073IQ44_9BACT</name>
<keyword evidence="2" id="KW-1185">Reference proteome</keyword>
<comment type="caution">
    <text evidence="1">The sequence shown here is derived from an EMBL/GenBank/DDBJ whole genome shotgun (WGS) entry which is preliminary data.</text>
</comment>
<proteinExistence type="predicted"/>
<dbReference type="GeneID" id="90983993"/>
<sequence length="144" mass="15804">MPIEINGKKFLYAKDVAAMNGVDPNNVTLRCRSGDVPGVIRAGNTWLIPEDVAQKLIFYPEKAAIKHRLVTSAEWGAMAAQIDADAAYSARYIAKVFNVTQHSVAKHIKEGGLPAQKSDDGYHWQVKGADAITFFKKQFNIAAD</sequence>
<evidence type="ECO:0000313" key="2">
    <source>
        <dbReference type="Proteomes" id="UP000027665"/>
    </source>
</evidence>
<accession>A0A073IQ44</accession>
<organism evidence="1 2">
    <name type="scientific">Synergistes jonesii</name>
    <dbReference type="NCBI Taxonomy" id="2754"/>
    <lineage>
        <taxon>Bacteria</taxon>
        <taxon>Thermotogati</taxon>
        <taxon>Synergistota</taxon>
        <taxon>Synergistia</taxon>
        <taxon>Synergistales</taxon>
        <taxon>Synergistaceae</taxon>
        <taxon>Synergistes</taxon>
    </lineage>
</organism>
<dbReference type="EMBL" id="JMKI01000037">
    <property type="protein sequence ID" value="KEJ91705.1"/>
    <property type="molecule type" value="Genomic_DNA"/>
</dbReference>
<reference evidence="1 2" key="1">
    <citation type="submission" date="2014-04" db="EMBL/GenBank/DDBJ databases">
        <title>Draft Genome Sequence of Synergistes jonesii.</title>
        <authorList>
            <person name="Coil D.A."/>
            <person name="Eisen J.A."/>
            <person name="Holland-Moritz H.E."/>
        </authorList>
    </citation>
    <scope>NUCLEOTIDE SEQUENCE [LARGE SCALE GENOMIC DNA]</scope>
    <source>
        <strain evidence="1 2">78-1</strain>
    </source>
</reference>
<dbReference type="Proteomes" id="UP000027665">
    <property type="component" value="Unassembled WGS sequence"/>
</dbReference>
<gene>
    <name evidence="1" type="ORF">EH55_06935</name>
</gene>
<evidence type="ECO:0008006" key="3">
    <source>
        <dbReference type="Google" id="ProtNLM"/>
    </source>
</evidence>
<dbReference type="AlphaFoldDB" id="A0A073IQ44"/>
<protein>
    <recommendedName>
        <fullName evidence="3">Helix-turn-helix domain-containing protein</fullName>
    </recommendedName>
</protein>